<organism evidence="1 2">
    <name type="scientific">Geomonas terrae</name>
    <dbReference type="NCBI Taxonomy" id="2562681"/>
    <lineage>
        <taxon>Bacteria</taxon>
        <taxon>Pseudomonadati</taxon>
        <taxon>Thermodesulfobacteriota</taxon>
        <taxon>Desulfuromonadia</taxon>
        <taxon>Geobacterales</taxon>
        <taxon>Geobacteraceae</taxon>
        <taxon>Geomonas</taxon>
    </lineage>
</organism>
<evidence type="ECO:0000313" key="2">
    <source>
        <dbReference type="Proteomes" id="UP000306416"/>
    </source>
</evidence>
<comment type="caution">
    <text evidence="1">The sequence shown here is derived from an EMBL/GenBank/DDBJ whole genome shotgun (WGS) entry which is preliminary data.</text>
</comment>
<dbReference type="AlphaFoldDB" id="A0A4S1CBE9"/>
<reference evidence="1 2" key="1">
    <citation type="submission" date="2019-04" db="EMBL/GenBank/DDBJ databases">
        <title>Geobacter oryzae sp. nov., ferric-reducing bacteria isolated from paddy soil.</title>
        <authorList>
            <person name="Xu Z."/>
            <person name="Masuda Y."/>
            <person name="Itoh H."/>
            <person name="Senoo K."/>
        </authorList>
    </citation>
    <scope>NUCLEOTIDE SEQUENCE [LARGE SCALE GENOMIC DNA]</scope>
    <source>
        <strain evidence="1 2">Red111</strain>
    </source>
</reference>
<gene>
    <name evidence="1" type="ORF">E4633_16775</name>
</gene>
<accession>A0A4S1CBE9</accession>
<sequence>MRYLGSQHGAALVTALMLTALSLVIAVALLTMVTTGIQTSASQKRYRSSLSAARGAVDLFTQELMPRLFQAETSVGNLEHEFSGIELHVNLDTCLRQKLTLAPGSWTGCSAAQASSDPAAAPDVTFRLAGPPAAQGFTVSTKIVDTVPGNTDRSGYDLLDAAGAVAAQDEVVRPQHVPAMYHLAVQGSRDGQTRERARLSVLYAY</sequence>
<keyword evidence="2" id="KW-1185">Reference proteome</keyword>
<proteinExistence type="predicted"/>
<protein>
    <submittedName>
        <fullName evidence="1">Pilus assembly protein PilX</fullName>
    </submittedName>
</protein>
<evidence type="ECO:0000313" key="1">
    <source>
        <dbReference type="EMBL" id="TGU70657.1"/>
    </source>
</evidence>
<name>A0A4S1CBE9_9BACT</name>
<dbReference type="RefSeq" id="WP_135871882.1">
    <property type="nucleotide sequence ID" value="NZ_SRSC01000004.1"/>
</dbReference>
<dbReference type="EMBL" id="SRSC01000004">
    <property type="protein sequence ID" value="TGU70657.1"/>
    <property type="molecule type" value="Genomic_DNA"/>
</dbReference>
<dbReference type="Proteomes" id="UP000306416">
    <property type="component" value="Unassembled WGS sequence"/>
</dbReference>